<proteinExistence type="predicted"/>
<sequence length="266" mass="29605">VVELWDGMRKMLLIPYSKASSTKETRVAGEQCHTTALAIKAAASNFDAFENGIHEEEGCFSSPASRQAQLRKQEQHVNNVTPTALANKAAASNVDAVENGIHEEEDDSEIRNKGELVRYRDGSFVFGMLKKMNLNDSKLKSYNTFEQMDTALKKGSQNGGVFAIVDELPYIRGLLFKYCTKYTITSAIYKTTGFAFTFPKGSPLVLDFSRAFLQVTEEQMKNISKQMFGEAASCIQQRVPTVTTDRLSLDSFKGLFLIANHQILLS</sequence>
<feature type="non-terminal residue" evidence="1">
    <location>
        <position position="1"/>
    </location>
</feature>
<evidence type="ECO:0000313" key="1">
    <source>
        <dbReference type="EMBL" id="GEY43580.1"/>
    </source>
</evidence>
<dbReference type="InterPro" id="IPR015683">
    <property type="entry name" value="Ionotropic_Glu_rcpt"/>
</dbReference>
<dbReference type="SUPFAM" id="SSF53850">
    <property type="entry name" value="Periplasmic binding protein-like II"/>
    <property type="match status" value="1"/>
</dbReference>
<comment type="caution">
    <text evidence="1">The sequence shown here is derived from an EMBL/GenBank/DDBJ whole genome shotgun (WGS) entry which is preliminary data.</text>
</comment>
<reference evidence="1" key="1">
    <citation type="journal article" date="2019" name="Sci. Rep.">
        <title>Draft genome of Tanacetum cinerariifolium, the natural source of mosquito coil.</title>
        <authorList>
            <person name="Yamashiro T."/>
            <person name="Shiraishi A."/>
            <person name="Satake H."/>
            <person name="Nakayama K."/>
        </authorList>
    </citation>
    <scope>NUCLEOTIDE SEQUENCE</scope>
</reference>
<gene>
    <name evidence="1" type="ORF">Tci_415554</name>
</gene>
<organism evidence="1">
    <name type="scientific">Tanacetum cinerariifolium</name>
    <name type="common">Dalmatian daisy</name>
    <name type="synonym">Chrysanthemum cinerariifolium</name>
    <dbReference type="NCBI Taxonomy" id="118510"/>
    <lineage>
        <taxon>Eukaryota</taxon>
        <taxon>Viridiplantae</taxon>
        <taxon>Streptophyta</taxon>
        <taxon>Embryophyta</taxon>
        <taxon>Tracheophyta</taxon>
        <taxon>Spermatophyta</taxon>
        <taxon>Magnoliopsida</taxon>
        <taxon>eudicotyledons</taxon>
        <taxon>Gunneridae</taxon>
        <taxon>Pentapetalae</taxon>
        <taxon>asterids</taxon>
        <taxon>campanulids</taxon>
        <taxon>Asterales</taxon>
        <taxon>Asteraceae</taxon>
        <taxon>Asteroideae</taxon>
        <taxon>Anthemideae</taxon>
        <taxon>Anthemidinae</taxon>
        <taxon>Tanacetum</taxon>
    </lineage>
</organism>
<dbReference type="AlphaFoldDB" id="A0A699HLY7"/>
<protein>
    <submittedName>
        <fullName evidence="1">Glutamate receptor 2.1</fullName>
    </submittedName>
</protein>
<name>A0A699HLY7_TANCI</name>
<dbReference type="PANTHER" id="PTHR18966">
    <property type="entry name" value="IONOTROPIC GLUTAMATE RECEPTOR"/>
    <property type="match status" value="1"/>
</dbReference>
<dbReference type="EMBL" id="BKCJ010178360">
    <property type="protein sequence ID" value="GEY43580.1"/>
    <property type="molecule type" value="Genomic_DNA"/>
</dbReference>
<keyword evidence="1" id="KW-0675">Receptor</keyword>
<accession>A0A699HLY7</accession>